<keyword evidence="2" id="KW-0418">Kinase</keyword>
<dbReference type="EMBL" id="MU854358">
    <property type="protein sequence ID" value="KAK4041399.1"/>
    <property type="molecule type" value="Genomic_DNA"/>
</dbReference>
<sequence length="314" mass="34529">MRASTRTMFGLDLQHGQILQGRRASYGIAASLRNRQGGPWLATDSSGPHQERVTVKAAPAKRLENEARMPRLFQGCALIRQLVDEVDDPRSLVLKYMDDNVINLLKTKRPPRVEAKRALKATVQALVALHEKNVVHTDIKPDNIPVKHSPAGALYKLGDLGDSSSPDVASNDGGHLIGAELFCAPEVPLGIPWTVKADIWGLGATGITLITGHYVFLPRNAPPPGDPQLSLAVLQIQNDFYGPISRQALHGLADDSILPLLQQFEENHRPFTLSSASAVITQEDIDFFGYIMKIDPRQRPTANEILEHPWFKGI</sequence>
<dbReference type="GO" id="GO:0005524">
    <property type="term" value="F:ATP binding"/>
    <property type="evidence" value="ECO:0007669"/>
    <property type="project" value="InterPro"/>
</dbReference>
<dbReference type="AlphaFoldDB" id="A0AAN6PLQ4"/>
<dbReference type="Pfam" id="PF00069">
    <property type="entry name" value="Pkinase"/>
    <property type="match status" value="1"/>
</dbReference>
<gene>
    <name evidence="2" type="ORF">C8A01DRAFT_14876</name>
</gene>
<dbReference type="InterPro" id="IPR053235">
    <property type="entry name" value="Ser_Thr_kinase"/>
</dbReference>
<dbReference type="Proteomes" id="UP001303115">
    <property type="component" value="Unassembled WGS sequence"/>
</dbReference>
<dbReference type="InterPro" id="IPR011009">
    <property type="entry name" value="Kinase-like_dom_sf"/>
</dbReference>
<keyword evidence="3" id="KW-1185">Reference proteome</keyword>
<comment type="caution">
    <text evidence="2">The sequence shown here is derived from an EMBL/GenBank/DDBJ whole genome shotgun (WGS) entry which is preliminary data.</text>
</comment>
<protein>
    <submittedName>
        <fullName evidence="2">Kinase-like domain-containing protein</fullName>
    </submittedName>
</protein>
<proteinExistence type="predicted"/>
<evidence type="ECO:0000313" key="2">
    <source>
        <dbReference type="EMBL" id="KAK4041399.1"/>
    </source>
</evidence>
<feature type="domain" description="Protein kinase" evidence="1">
    <location>
        <begin position="1"/>
        <end position="311"/>
    </location>
</feature>
<name>A0AAN6PLQ4_9PEZI</name>
<keyword evidence="2" id="KW-0808">Transferase</keyword>
<dbReference type="Gene3D" id="1.10.510.10">
    <property type="entry name" value="Transferase(Phosphotransferase) domain 1"/>
    <property type="match status" value="1"/>
</dbReference>
<reference evidence="3" key="1">
    <citation type="journal article" date="2023" name="Mol. Phylogenet. Evol.">
        <title>Genome-scale phylogeny and comparative genomics of the fungal order Sordariales.</title>
        <authorList>
            <person name="Hensen N."/>
            <person name="Bonometti L."/>
            <person name="Westerberg I."/>
            <person name="Brannstrom I.O."/>
            <person name="Guillou S."/>
            <person name="Cros-Aarteil S."/>
            <person name="Calhoun S."/>
            <person name="Haridas S."/>
            <person name="Kuo A."/>
            <person name="Mondo S."/>
            <person name="Pangilinan J."/>
            <person name="Riley R."/>
            <person name="LaButti K."/>
            <person name="Andreopoulos B."/>
            <person name="Lipzen A."/>
            <person name="Chen C."/>
            <person name="Yan M."/>
            <person name="Daum C."/>
            <person name="Ng V."/>
            <person name="Clum A."/>
            <person name="Steindorff A."/>
            <person name="Ohm R.A."/>
            <person name="Martin F."/>
            <person name="Silar P."/>
            <person name="Natvig D.O."/>
            <person name="Lalanne C."/>
            <person name="Gautier V."/>
            <person name="Ament-Velasquez S.L."/>
            <person name="Kruys A."/>
            <person name="Hutchinson M.I."/>
            <person name="Powell A.J."/>
            <person name="Barry K."/>
            <person name="Miller A.N."/>
            <person name="Grigoriev I.V."/>
            <person name="Debuchy R."/>
            <person name="Gladieux P."/>
            <person name="Hiltunen Thoren M."/>
            <person name="Johannesson H."/>
        </authorList>
    </citation>
    <scope>NUCLEOTIDE SEQUENCE [LARGE SCALE GENOMIC DNA]</scope>
    <source>
        <strain evidence="3">CBS 284.82</strain>
    </source>
</reference>
<dbReference type="SUPFAM" id="SSF56112">
    <property type="entry name" value="Protein kinase-like (PK-like)"/>
    <property type="match status" value="1"/>
</dbReference>
<dbReference type="PROSITE" id="PS50011">
    <property type="entry name" value="PROTEIN_KINASE_DOM"/>
    <property type="match status" value="1"/>
</dbReference>
<dbReference type="PANTHER" id="PTHR24361">
    <property type="entry name" value="MITOGEN-ACTIVATED KINASE KINASE KINASE"/>
    <property type="match status" value="1"/>
</dbReference>
<evidence type="ECO:0000259" key="1">
    <source>
        <dbReference type="PROSITE" id="PS50011"/>
    </source>
</evidence>
<dbReference type="SMART" id="SM00220">
    <property type="entry name" value="S_TKc"/>
    <property type="match status" value="1"/>
</dbReference>
<dbReference type="GO" id="GO:0005737">
    <property type="term" value="C:cytoplasm"/>
    <property type="evidence" value="ECO:0007669"/>
    <property type="project" value="TreeGrafter"/>
</dbReference>
<dbReference type="GO" id="GO:0004674">
    <property type="term" value="F:protein serine/threonine kinase activity"/>
    <property type="evidence" value="ECO:0007669"/>
    <property type="project" value="TreeGrafter"/>
</dbReference>
<accession>A0AAN6PLQ4</accession>
<evidence type="ECO:0000313" key="3">
    <source>
        <dbReference type="Proteomes" id="UP001303115"/>
    </source>
</evidence>
<dbReference type="InterPro" id="IPR000719">
    <property type="entry name" value="Prot_kinase_dom"/>
</dbReference>
<organism evidence="2 3">
    <name type="scientific">Parachaetomium inaequale</name>
    <dbReference type="NCBI Taxonomy" id="2588326"/>
    <lineage>
        <taxon>Eukaryota</taxon>
        <taxon>Fungi</taxon>
        <taxon>Dikarya</taxon>
        <taxon>Ascomycota</taxon>
        <taxon>Pezizomycotina</taxon>
        <taxon>Sordariomycetes</taxon>
        <taxon>Sordariomycetidae</taxon>
        <taxon>Sordariales</taxon>
        <taxon>Chaetomiaceae</taxon>
        <taxon>Parachaetomium</taxon>
    </lineage>
</organism>